<evidence type="ECO:0000313" key="2">
    <source>
        <dbReference type="Proteomes" id="UP000012960"/>
    </source>
</evidence>
<dbReference type="EnsemblPlants" id="Ma11_t05670.1">
    <property type="protein sequence ID" value="Ma11_p05670.1"/>
    <property type="gene ID" value="Ma11_g05670"/>
</dbReference>
<sequence length="54" mass="5960">MDLNLPSSLLRSAKAVGLHSQPSSTSSYPSTHYSTYNLEAHNFSSILRKHNKAN</sequence>
<reference evidence="1" key="1">
    <citation type="submission" date="2021-05" db="UniProtKB">
        <authorList>
            <consortium name="EnsemblPlants"/>
        </authorList>
    </citation>
    <scope>IDENTIFICATION</scope>
    <source>
        <strain evidence="1">subsp. malaccensis</strain>
    </source>
</reference>
<evidence type="ECO:0000313" key="1">
    <source>
        <dbReference type="EnsemblPlants" id="Ma11_p05670.1"/>
    </source>
</evidence>
<name>A0A804L4K7_MUSAM</name>
<dbReference type="InParanoid" id="A0A804L4K7"/>
<proteinExistence type="predicted"/>
<protein>
    <submittedName>
        <fullName evidence="1">Uncharacterized protein</fullName>
    </submittedName>
</protein>
<dbReference type="AlphaFoldDB" id="A0A804L4K7"/>
<dbReference type="Gramene" id="Ma11_t05670.1">
    <property type="protein sequence ID" value="Ma11_p05670.1"/>
    <property type="gene ID" value="Ma11_g05670"/>
</dbReference>
<organism evidence="1 2">
    <name type="scientific">Musa acuminata subsp. malaccensis</name>
    <name type="common">Wild banana</name>
    <name type="synonym">Musa malaccensis</name>
    <dbReference type="NCBI Taxonomy" id="214687"/>
    <lineage>
        <taxon>Eukaryota</taxon>
        <taxon>Viridiplantae</taxon>
        <taxon>Streptophyta</taxon>
        <taxon>Embryophyta</taxon>
        <taxon>Tracheophyta</taxon>
        <taxon>Spermatophyta</taxon>
        <taxon>Magnoliopsida</taxon>
        <taxon>Liliopsida</taxon>
        <taxon>Zingiberales</taxon>
        <taxon>Musaceae</taxon>
        <taxon>Musa</taxon>
    </lineage>
</organism>
<accession>A0A804L4K7</accession>
<dbReference type="Proteomes" id="UP000012960">
    <property type="component" value="Unplaced"/>
</dbReference>
<keyword evidence="2" id="KW-1185">Reference proteome</keyword>